<comment type="caution">
    <text evidence="1">The sequence shown here is derived from an EMBL/GenBank/DDBJ whole genome shotgun (WGS) entry which is preliminary data.</text>
</comment>
<protein>
    <submittedName>
        <fullName evidence="1">Uncharacterized protein</fullName>
    </submittedName>
</protein>
<proteinExistence type="predicted"/>
<dbReference type="Proteomes" id="UP001285441">
    <property type="component" value="Unassembled WGS sequence"/>
</dbReference>
<accession>A0AAE0K892</accession>
<reference evidence="1" key="1">
    <citation type="journal article" date="2023" name="Mol. Phylogenet. Evol.">
        <title>Genome-scale phylogeny and comparative genomics of the fungal order Sordariales.</title>
        <authorList>
            <person name="Hensen N."/>
            <person name="Bonometti L."/>
            <person name="Westerberg I."/>
            <person name="Brannstrom I.O."/>
            <person name="Guillou S."/>
            <person name="Cros-Aarteil S."/>
            <person name="Calhoun S."/>
            <person name="Haridas S."/>
            <person name="Kuo A."/>
            <person name="Mondo S."/>
            <person name="Pangilinan J."/>
            <person name="Riley R."/>
            <person name="LaButti K."/>
            <person name="Andreopoulos B."/>
            <person name="Lipzen A."/>
            <person name="Chen C."/>
            <person name="Yan M."/>
            <person name="Daum C."/>
            <person name="Ng V."/>
            <person name="Clum A."/>
            <person name="Steindorff A."/>
            <person name="Ohm R.A."/>
            <person name="Martin F."/>
            <person name="Silar P."/>
            <person name="Natvig D.O."/>
            <person name="Lalanne C."/>
            <person name="Gautier V."/>
            <person name="Ament-Velasquez S.L."/>
            <person name="Kruys A."/>
            <person name="Hutchinson M.I."/>
            <person name="Powell A.J."/>
            <person name="Barry K."/>
            <person name="Miller A.N."/>
            <person name="Grigoriev I.V."/>
            <person name="Debuchy R."/>
            <person name="Gladieux P."/>
            <person name="Hiltunen Thoren M."/>
            <person name="Johannesson H."/>
        </authorList>
    </citation>
    <scope>NUCLEOTIDE SEQUENCE</scope>
    <source>
        <strain evidence="1">CBS 232.78</strain>
    </source>
</reference>
<dbReference type="AlphaFoldDB" id="A0AAE0K892"/>
<organism evidence="1 2">
    <name type="scientific">Podospora didyma</name>
    <dbReference type="NCBI Taxonomy" id="330526"/>
    <lineage>
        <taxon>Eukaryota</taxon>
        <taxon>Fungi</taxon>
        <taxon>Dikarya</taxon>
        <taxon>Ascomycota</taxon>
        <taxon>Pezizomycotina</taxon>
        <taxon>Sordariomycetes</taxon>
        <taxon>Sordariomycetidae</taxon>
        <taxon>Sordariales</taxon>
        <taxon>Podosporaceae</taxon>
        <taxon>Podospora</taxon>
    </lineage>
</organism>
<keyword evidence="2" id="KW-1185">Reference proteome</keyword>
<dbReference type="EMBL" id="JAULSW010000008">
    <property type="protein sequence ID" value="KAK3371933.1"/>
    <property type="molecule type" value="Genomic_DNA"/>
</dbReference>
<reference evidence="1" key="2">
    <citation type="submission" date="2023-06" db="EMBL/GenBank/DDBJ databases">
        <authorList>
            <consortium name="Lawrence Berkeley National Laboratory"/>
            <person name="Haridas S."/>
            <person name="Hensen N."/>
            <person name="Bonometti L."/>
            <person name="Westerberg I."/>
            <person name="Brannstrom I.O."/>
            <person name="Guillou S."/>
            <person name="Cros-Aarteil S."/>
            <person name="Calhoun S."/>
            <person name="Kuo A."/>
            <person name="Mondo S."/>
            <person name="Pangilinan J."/>
            <person name="Riley R."/>
            <person name="LaButti K."/>
            <person name="Andreopoulos B."/>
            <person name="Lipzen A."/>
            <person name="Chen C."/>
            <person name="Yanf M."/>
            <person name="Daum C."/>
            <person name="Ng V."/>
            <person name="Clum A."/>
            <person name="Steindorff A."/>
            <person name="Ohm R."/>
            <person name="Martin F."/>
            <person name="Silar P."/>
            <person name="Natvig D."/>
            <person name="Lalanne C."/>
            <person name="Gautier V."/>
            <person name="Ament-velasquez S.L."/>
            <person name="Kruys A."/>
            <person name="Hutchinson M.I."/>
            <person name="Powell A.J."/>
            <person name="Barry K."/>
            <person name="Miller A.N."/>
            <person name="Grigoriev I.V."/>
            <person name="Debuchy R."/>
            <person name="Gladieux P."/>
            <person name="Thoren M.H."/>
            <person name="Johannesson H."/>
        </authorList>
    </citation>
    <scope>NUCLEOTIDE SEQUENCE</scope>
    <source>
        <strain evidence="1">CBS 232.78</strain>
    </source>
</reference>
<evidence type="ECO:0000313" key="2">
    <source>
        <dbReference type="Proteomes" id="UP001285441"/>
    </source>
</evidence>
<gene>
    <name evidence="1" type="ORF">B0H63DRAFT_563448</name>
</gene>
<name>A0AAE0K892_9PEZI</name>
<evidence type="ECO:0000313" key="1">
    <source>
        <dbReference type="EMBL" id="KAK3371933.1"/>
    </source>
</evidence>
<sequence length="80" mass="8880">MMSAVSAAIDAANEAEQADWYKHGCKPGTYACAKNPKTGGAGWKVCNTSKQWVYAGDCPWKSYCYFNKTNGSPYCIPWHY</sequence>